<dbReference type="InterPro" id="IPR036291">
    <property type="entry name" value="NAD(P)-bd_dom_sf"/>
</dbReference>
<dbReference type="InterPro" id="IPR016040">
    <property type="entry name" value="NAD(P)-bd_dom"/>
</dbReference>
<accession>A0ABP8E3S4</accession>
<feature type="domain" description="NAD(P)-binding" evidence="1">
    <location>
        <begin position="8"/>
        <end position="181"/>
    </location>
</feature>
<gene>
    <name evidence="2" type="ORF">GCM10022256_24040</name>
</gene>
<dbReference type="Gene3D" id="3.40.50.720">
    <property type="entry name" value="NAD(P)-binding Rossmann-like Domain"/>
    <property type="match status" value="1"/>
</dbReference>
<name>A0ABP8E3S4_9MICO</name>
<evidence type="ECO:0000259" key="1">
    <source>
        <dbReference type="Pfam" id="PF13460"/>
    </source>
</evidence>
<evidence type="ECO:0000313" key="2">
    <source>
        <dbReference type="EMBL" id="GAA4266792.1"/>
    </source>
</evidence>
<dbReference type="Pfam" id="PF13460">
    <property type="entry name" value="NAD_binding_10"/>
    <property type="match status" value="1"/>
</dbReference>
<dbReference type="RefSeq" id="WP_344796491.1">
    <property type="nucleotide sequence ID" value="NZ_BAABAU010000003.1"/>
</dbReference>
<evidence type="ECO:0000313" key="3">
    <source>
        <dbReference type="Proteomes" id="UP001501594"/>
    </source>
</evidence>
<keyword evidence="3" id="KW-1185">Reference proteome</keyword>
<dbReference type="PANTHER" id="PTHR47129:SF1">
    <property type="entry name" value="NMRA-LIKE DOMAIN-CONTAINING PROTEIN"/>
    <property type="match status" value="1"/>
</dbReference>
<dbReference type="EMBL" id="BAABAU010000003">
    <property type="protein sequence ID" value="GAA4266792.1"/>
    <property type="molecule type" value="Genomic_DNA"/>
</dbReference>
<dbReference type="Proteomes" id="UP001501594">
    <property type="component" value="Unassembled WGS sequence"/>
</dbReference>
<dbReference type="SUPFAM" id="SSF51735">
    <property type="entry name" value="NAD(P)-binding Rossmann-fold domains"/>
    <property type="match status" value="1"/>
</dbReference>
<sequence>MPIIVTAASGKLGRLVVEALLARGAAPSSVVATARDTSRLSDLAERGVATAPLDYTKPETISAVIGEGDTVVLISSDAVGQRIDQHRAVIDAAKAAGAARVVYTSAPKATTSDLILAPEHKATEEYLTASGVPFTILRNGWYTENYAGEVAKARESGEITSSTGDGRVASASRSDYAEAAAVAALDDSTAGATYELSGDRAWDWDELAAAISEITGTPVAYRRLSPAEHAAQLAGFGLDEGTVGFVVGLDGNIRDGLLGETSGELRELIGHPTVPLVEGLRAAQ</sequence>
<organism evidence="2 3">
    <name type="scientific">Frondihabitans peucedani</name>
    <dbReference type="NCBI Taxonomy" id="598626"/>
    <lineage>
        <taxon>Bacteria</taxon>
        <taxon>Bacillati</taxon>
        <taxon>Actinomycetota</taxon>
        <taxon>Actinomycetes</taxon>
        <taxon>Micrococcales</taxon>
        <taxon>Microbacteriaceae</taxon>
        <taxon>Frondihabitans</taxon>
    </lineage>
</organism>
<dbReference type="PANTHER" id="PTHR47129">
    <property type="entry name" value="QUINONE OXIDOREDUCTASE 2"/>
    <property type="match status" value="1"/>
</dbReference>
<proteinExistence type="predicted"/>
<reference evidence="3" key="1">
    <citation type="journal article" date="2019" name="Int. J. Syst. Evol. Microbiol.">
        <title>The Global Catalogue of Microorganisms (GCM) 10K type strain sequencing project: providing services to taxonomists for standard genome sequencing and annotation.</title>
        <authorList>
            <consortium name="The Broad Institute Genomics Platform"/>
            <consortium name="The Broad Institute Genome Sequencing Center for Infectious Disease"/>
            <person name="Wu L."/>
            <person name="Ma J."/>
        </authorList>
    </citation>
    <scope>NUCLEOTIDE SEQUENCE [LARGE SCALE GENOMIC DNA]</scope>
    <source>
        <strain evidence="3">JCM 17442</strain>
    </source>
</reference>
<comment type="caution">
    <text evidence="2">The sequence shown here is derived from an EMBL/GenBank/DDBJ whole genome shotgun (WGS) entry which is preliminary data.</text>
</comment>
<dbReference type="CDD" id="cd05269">
    <property type="entry name" value="TMR_SDR_a"/>
    <property type="match status" value="1"/>
</dbReference>
<dbReference type="InterPro" id="IPR052718">
    <property type="entry name" value="NmrA-type_oxidoreductase"/>
</dbReference>
<dbReference type="Gene3D" id="3.90.25.10">
    <property type="entry name" value="UDP-galactose 4-epimerase, domain 1"/>
    <property type="match status" value="1"/>
</dbReference>
<protein>
    <submittedName>
        <fullName evidence="2">SDR family oxidoreductase</fullName>
    </submittedName>
</protein>